<accession>A0ABV3R6V4</accession>
<dbReference type="Pfam" id="PF04134">
    <property type="entry name" value="DCC1-like"/>
    <property type="match status" value="1"/>
</dbReference>
<organism evidence="1 2">
    <name type="scientific">Novosphingobium rhizovicinum</name>
    <dbReference type="NCBI Taxonomy" id="3228928"/>
    <lineage>
        <taxon>Bacteria</taxon>
        <taxon>Pseudomonadati</taxon>
        <taxon>Pseudomonadota</taxon>
        <taxon>Alphaproteobacteria</taxon>
        <taxon>Sphingomonadales</taxon>
        <taxon>Sphingomonadaceae</taxon>
        <taxon>Novosphingobium</taxon>
    </lineage>
</organism>
<dbReference type="Proteomes" id="UP001556118">
    <property type="component" value="Unassembled WGS sequence"/>
</dbReference>
<protein>
    <submittedName>
        <fullName evidence="1">DCC1-like thiol-disulfide oxidoreductase family protein</fullName>
    </submittedName>
</protein>
<reference evidence="1 2" key="1">
    <citation type="submission" date="2024-06" db="EMBL/GenBank/DDBJ databases">
        <title>Novosphingobium rhizovicinus M1R2S20.</title>
        <authorList>
            <person name="Sun J.-Q."/>
        </authorList>
    </citation>
    <scope>NUCLEOTIDE SEQUENCE [LARGE SCALE GENOMIC DNA]</scope>
    <source>
        <strain evidence="1 2">M1R2S20</strain>
    </source>
</reference>
<proteinExistence type="predicted"/>
<keyword evidence="2" id="KW-1185">Reference proteome</keyword>
<comment type="caution">
    <text evidence="1">The sequence shown here is derived from an EMBL/GenBank/DDBJ whole genome shotgun (WGS) entry which is preliminary data.</text>
</comment>
<gene>
    <name evidence="1" type="ORF">ABUH87_01225</name>
</gene>
<dbReference type="RefSeq" id="WP_367768148.1">
    <property type="nucleotide sequence ID" value="NZ_JBFNXR010000015.1"/>
</dbReference>
<evidence type="ECO:0000313" key="1">
    <source>
        <dbReference type="EMBL" id="MEW9853811.1"/>
    </source>
</evidence>
<dbReference type="EMBL" id="JBFNXR010000015">
    <property type="protein sequence ID" value="MEW9853811.1"/>
    <property type="molecule type" value="Genomic_DNA"/>
</dbReference>
<name>A0ABV3R6V4_9SPHN</name>
<evidence type="ECO:0000313" key="2">
    <source>
        <dbReference type="Proteomes" id="UP001556118"/>
    </source>
</evidence>
<sequence>MVSDFEPGLDVIYDGECIFCASYTRMVRLRQSLGEVRMYDARQTDMAVRFPEARHYDLNEGMLVRWEGSWFHGAEAVWLLSVLSTRAPLRSLLARRNVARALYPSMRAARNLTLFLRGKRFLQ</sequence>
<dbReference type="InterPro" id="IPR007263">
    <property type="entry name" value="DCC1-like"/>
</dbReference>